<dbReference type="EMBL" id="JAQJAN010000003">
    <property type="protein sequence ID" value="KAJ5733731.1"/>
    <property type="molecule type" value="Genomic_DNA"/>
</dbReference>
<gene>
    <name evidence="2" type="ORF">N7493_002517</name>
</gene>
<protein>
    <submittedName>
        <fullName evidence="2">Uncharacterized protein</fullName>
    </submittedName>
</protein>
<evidence type="ECO:0000313" key="2">
    <source>
        <dbReference type="EMBL" id="KAJ5733731.1"/>
    </source>
</evidence>
<accession>A0AAD6HSJ6</accession>
<comment type="caution">
    <text evidence="2">The sequence shown here is derived from an EMBL/GenBank/DDBJ whole genome shotgun (WGS) entry which is preliminary data.</text>
</comment>
<keyword evidence="3" id="KW-1185">Reference proteome</keyword>
<dbReference type="AlphaFoldDB" id="A0AAD6HSJ6"/>
<organism evidence="2 3">
    <name type="scientific">Penicillium malachiteum</name>
    <dbReference type="NCBI Taxonomy" id="1324776"/>
    <lineage>
        <taxon>Eukaryota</taxon>
        <taxon>Fungi</taxon>
        <taxon>Dikarya</taxon>
        <taxon>Ascomycota</taxon>
        <taxon>Pezizomycotina</taxon>
        <taxon>Eurotiomycetes</taxon>
        <taxon>Eurotiomycetidae</taxon>
        <taxon>Eurotiales</taxon>
        <taxon>Aspergillaceae</taxon>
        <taxon>Penicillium</taxon>
    </lineage>
</organism>
<sequence>MRDDYTEWERYTHPDPDEDPPVLEQIQIVREFVERYSTSDPILANDAAHKLMSLVNEDCVIEEREDLVVEKGNWLVEAIRALPELERSEEQIRAGRFEDRLESWKSLEKFEYIWGIQFFLHMWDMRHGIFPFYGADVCHSGHAFYAHHLAMYPPEFTKTSCELAAAFRLIVFSLEQDPWNYANPPRIRVPTDHIQIVNYDLSGVEKRKLSGCNLPSISILLGFEDNTQHADIYFPIVSPSFQYAPIGHDRELD</sequence>
<feature type="region of interest" description="Disordered" evidence="1">
    <location>
        <begin position="1"/>
        <end position="20"/>
    </location>
</feature>
<proteinExistence type="predicted"/>
<reference evidence="2" key="1">
    <citation type="journal article" date="2023" name="IMA Fungus">
        <title>Comparative genomic study of the Penicillium genus elucidates a diverse pangenome and 15 lateral gene transfer events.</title>
        <authorList>
            <person name="Petersen C."/>
            <person name="Sorensen T."/>
            <person name="Nielsen M.R."/>
            <person name="Sondergaard T.E."/>
            <person name="Sorensen J.L."/>
            <person name="Fitzpatrick D.A."/>
            <person name="Frisvad J.C."/>
            <person name="Nielsen K.L."/>
        </authorList>
    </citation>
    <scope>NUCLEOTIDE SEQUENCE</scope>
    <source>
        <strain evidence="2">IBT 17514</strain>
    </source>
</reference>
<feature type="compositionally biased region" description="Basic and acidic residues" evidence="1">
    <location>
        <begin position="1"/>
        <end position="15"/>
    </location>
</feature>
<name>A0AAD6HSJ6_9EURO</name>
<evidence type="ECO:0000313" key="3">
    <source>
        <dbReference type="Proteomes" id="UP001215712"/>
    </source>
</evidence>
<evidence type="ECO:0000256" key="1">
    <source>
        <dbReference type="SAM" id="MobiDB-lite"/>
    </source>
</evidence>
<reference evidence="2" key="2">
    <citation type="submission" date="2023-01" db="EMBL/GenBank/DDBJ databases">
        <authorList>
            <person name="Petersen C."/>
        </authorList>
    </citation>
    <scope>NUCLEOTIDE SEQUENCE</scope>
    <source>
        <strain evidence="2">IBT 17514</strain>
    </source>
</reference>
<dbReference type="Proteomes" id="UP001215712">
    <property type="component" value="Unassembled WGS sequence"/>
</dbReference>